<gene>
    <name evidence="3" type="ORF">EDS130_LOCUS44923</name>
    <name evidence="4" type="ORF">XAT740_LOCUS43139</name>
</gene>
<dbReference type="InterPro" id="IPR002172">
    <property type="entry name" value="LDrepeatLR_classA_rpt"/>
</dbReference>
<feature type="disulfide bond" evidence="2">
    <location>
        <begin position="231"/>
        <end position="243"/>
    </location>
</feature>
<dbReference type="PROSITE" id="PS50068">
    <property type="entry name" value="LDLRA_2"/>
    <property type="match status" value="1"/>
</dbReference>
<evidence type="ECO:0000256" key="2">
    <source>
        <dbReference type="PROSITE-ProRule" id="PRU00124"/>
    </source>
</evidence>
<protein>
    <submittedName>
        <fullName evidence="4">Uncharacterized protein</fullName>
    </submittedName>
</protein>
<dbReference type="Proteomes" id="UP000663852">
    <property type="component" value="Unassembled WGS sequence"/>
</dbReference>
<dbReference type="InterPro" id="IPR036055">
    <property type="entry name" value="LDL_receptor-like_sf"/>
</dbReference>
<name>A0A815X8P8_ADIRI</name>
<dbReference type="CDD" id="cd00112">
    <property type="entry name" value="LDLa"/>
    <property type="match status" value="1"/>
</dbReference>
<organism evidence="4 5">
    <name type="scientific">Adineta ricciae</name>
    <name type="common">Rotifer</name>
    <dbReference type="NCBI Taxonomy" id="249248"/>
    <lineage>
        <taxon>Eukaryota</taxon>
        <taxon>Metazoa</taxon>
        <taxon>Spiralia</taxon>
        <taxon>Gnathifera</taxon>
        <taxon>Rotifera</taxon>
        <taxon>Eurotatoria</taxon>
        <taxon>Bdelloidea</taxon>
        <taxon>Adinetida</taxon>
        <taxon>Adinetidae</taxon>
        <taxon>Adineta</taxon>
    </lineage>
</organism>
<dbReference type="OrthoDB" id="9991628at2759"/>
<sequence>MISFGIVFIIIVNLIYGQFNLYYTDLINKNSLYHDCLQYNSVNYVKVLGIDSRFPNPYQIIPYCLRPFSEEEWVDTVIVHDNIVSNLTFDELKTMNVTGRDLLSWSASIDLVERYENYLNDLEIDSKFDRFYNCTPLWFGTFCQFTFDSDQLFDDIVEETFEKKDVEYIGTSPDIQSHLDITNLTCYLHIQCNRGPSPMCLDWREICDGRIDCLGDGIDEMNCLQLEINECESNEYRCHNGMCIPEDFVNDHAYNTDCLDRTDENNFDELKIGRSFGFTFCYQDPTFRCEESDHFFGLRGFVCGDGQNIKMQTAFAMNFDATSYLYCKNRRNEIMWKSTLSNIQHSWN</sequence>
<comment type="caution">
    <text evidence="4">The sequence shown here is derived from an EMBL/GenBank/DDBJ whole genome shotgun (WGS) entry which is preliminary data.</text>
</comment>
<evidence type="ECO:0000313" key="5">
    <source>
        <dbReference type="Proteomes" id="UP000663828"/>
    </source>
</evidence>
<dbReference type="EMBL" id="CAJNOR010005266">
    <property type="protein sequence ID" value="CAF1554347.1"/>
    <property type="molecule type" value="Genomic_DNA"/>
</dbReference>
<dbReference type="Gene3D" id="4.10.400.10">
    <property type="entry name" value="Low-density Lipoprotein Receptor"/>
    <property type="match status" value="1"/>
</dbReference>
<reference evidence="4" key="1">
    <citation type="submission" date="2021-02" db="EMBL/GenBank/DDBJ databases">
        <authorList>
            <person name="Nowell W R."/>
        </authorList>
    </citation>
    <scope>NUCLEOTIDE SEQUENCE</scope>
</reference>
<dbReference type="EMBL" id="CAJNOJ010000956">
    <property type="protein sequence ID" value="CAF1535668.1"/>
    <property type="molecule type" value="Genomic_DNA"/>
</dbReference>
<dbReference type="SMART" id="SM00192">
    <property type="entry name" value="LDLa"/>
    <property type="match status" value="2"/>
</dbReference>
<dbReference type="Pfam" id="PF00057">
    <property type="entry name" value="Ldl_recept_a"/>
    <property type="match status" value="1"/>
</dbReference>
<dbReference type="Proteomes" id="UP000663828">
    <property type="component" value="Unassembled WGS sequence"/>
</dbReference>
<dbReference type="SUPFAM" id="SSF57424">
    <property type="entry name" value="LDL receptor-like module"/>
    <property type="match status" value="1"/>
</dbReference>
<keyword evidence="1 2" id="KW-1015">Disulfide bond</keyword>
<proteinExistence type="predicted"/>
<evidence type="ECO:0000313" key="4">
    <source>
        <dbReference type="EMBL" id="CAF1554347.1"/>
    </source>
</evidence>
<evidence type="ECO:0000313" key="3">
    <source>
        <dbReference type="EMBL" id="CAF1535668.1"/>
    </source>
</evidence>
<evidence type="ECO:0000256" key="1">
    <source>
        <dbReference type="ARBA" id="ARBA00023157"/>
    </source>
</evidence>
<accession>A0A815X8P8</accession>
<dbReference type="AlphaFoldDB" id="A0A815X8P8"/>
<comment type="caution">
    <text evidence="2">Lacks conserved residue(s) required for the propagation of feature annotation.</text>
</comment>
<keyword evidence="5" id="KW-1185">Reference proteome</keyword>